<name>A0ABT8TNJ0_9ACTN</name>
<feature type="domain" description="Acetyl-CoA hydrolase/transferase C-terminal" evidence="1">
    <location>
        <begin position="257"/>
        <end position="375"/>
    </location>
</feature>
<dbReference type="Gene3D" id="3.40.1080.20">
    <property type="entry name" value="Acetyl-CoA hydrolase/transferase C-terminal domain"/>
    <property type="match status" value="1"/>
</dbReference>
<dbReference type="InterPro" id="IPR038460">
    <property type="entry name" value="AcetylCoA_hyd_C_sf"/>
</dbReference>
<dbReference type="EMBL" id="JAULSC010000004">
    <property type="protein sequence ID" value="MDO3395396.1"/>
    <property type="molecule type" value="Genomic_DNA"/>
</dbReference>
<dbReference type="InterPro" id="IPR037171">
    <property type="entry name" value="NagB/RpiA_transferase-like"/>
</dbReference>
<dbReference type="Gene3D" id="3.40.1080.10">
    <property type="entry name" value="Glutaconate Coenzyme A-transferase"/>
    <property type="match status" value="1"/>
</dbReference>
<sequence>MSLAALLTPGCRVAVADGLGAPRSASAELSRAAAGVGGVQLVLGWLPTPDPDLDLTSYHDVAALMGGWGMRDAIRAGSARGIPVRWSQVPGLMQGRLRPDILLAGVVPARDGGLTFGSEVSWMHAAVAAGAQVAAVVHHGAPRAYDGPSLPAEHVVVVGESSVPLTPLGFTAPDDVHREVADRVAGLVPAGARIQVGPGALGSAIMAAVTVPVRVDSGLLVDGILDLERRGLLLGTPIGTYLAGGEELLAWADGRGLLHPVEHTHDPTRLSTGEPFVSINTALEIDTQGNVGIEGPPDKPVASPGGHPDYAAAGARSAEGLSIIALPTAHRGRPALVDRLSGPVTTPGHDVDVVVTERGTADLRGLDRVGRSRALTTLWE</sequence>
<dbReference type="InterPro" id="IPR026888">
    <property type="entry name" value="AcetylCoA_hyd_C"/>
</dbReference>
<dbReference type="GO" id="GO:0016787">
    <property type="term" value="F:hydrolase activity"/>
    <property type="evidence" value="ECO:0007669"/>
    <property type="project" value="UniProtKB-KW"/>
</dbReference>
<reference evidence="2" key="1">
    <citation type="submission" date="2023-06" db="EMBL/GenBank/DDBJ databases">
        <title>Genome sequence of Nocardioides sp. SOB44.</title>
        <authorList>
            <person name="Zhang G."/>
        </authorList>
    </citation>
    <scope>NUCLEOTIDE SEQUENCE</scope>
    <source>
        <strain evidence="2">SOB44</strain>
    </source>
</reference>
<evidence type="ECO:0000313" key="3">
    <source>
        <dbReference type="Proteomes" id="UP001168363"/>
    </source>
</evidence>
<keyword evidence="3" id="KW-1185">Reference proteome</keyword>
<dbReference type="InterPro" id="IPR046433">
    <property type="entry name" value="ActCoA_hydro"/>
</dbReference>
<protein>
    <submittedName>
        <fullName evidence="2">Acetyl-CoA hydrolase/transferase C-terminal domain-containing protein</fullName>
    </submittedName>
</protein>
<gene>
    <name evidence="2" type="ORF">QWJ41_06690</name>
</gene>
<dbReference type="PANTHER" id="PTHR21432">
    <property type="entry name" value="ACETYL-COA HYDROLASE-RELATED"/>
    <property type="match status" value="1"/>
</dbReference>
<dbReference type="RefSeq" id="WP_302706705.1">
    <property type="nucleotide sequence ID" value="NZ_JAULSC010000004.1"/>
</dbReference>
<dbReference type="SUPFAM" id="SSF100950">
    <property type="entry name" value="NagB/RpiA/CoA transferase-like"/>
    <property type="match status" value="2"/>
</dbReference>
<dbReference type="Gene3D" id="3.30.750.70">
    <property type="entry name" value="4-hydroxybutyrate coenzyme like domains"/>
    <property type="match status" value="1"/>
</dbReference>
<proteinExistence type="predicted"/>
<accession>A0ABT8TNJ0</accession>
<evidence type="ECO:0000313" key="2">
    <source>
        <dbReference type="EMBL" id="MDO3395396.1"/>
    </source>
</evidence>
<comment type="caution">
    <text evidence="2">The sequence shown here is derived from an EMBL/GenBank/DDBJ whole genome shotgun (WGS) entry which is preliminary data.</text>
</comment>
<dbReference type="PANTHER" id="PTHR21432:SF20">
    <property type="entry name" value="ACETYL-COA HYDROLASE"/>
    <property type="match status" value="1"/>
</dbReference>
<dbReference type="Proteomes" id="UP001168363">
    <property type="component" value="Unassembled WGS sequence"/>
</dbReference>
<keyword evidence="2" id="KW-0378">Hydrolase</keyword>
<dbReference type="Pfam" id="PF13336">
    <property type="entry name" value="AcetylCoA_hyd_C"/>
    <property type="match status" value="1"/>
</dbReference>
<evidence type="ECO:0000259" key="1">
    <source>
        <dbReference type="Pfam" id="PF13336"/>
    </source>
</evidence>
<organism evidence="2 3">
    <name type="scientific">Nocardioides cremeus</name>
    <dbReference type="NCBI Taxonomy" id="3058044"/>
    <lineage>
        <taxon>Bacteria</taxon>
        <taxon>Bacillati</taxon>
        <taxon>Actinomycetota</taxon>
        <taxon>Actinomycetes</taxon>
        <taxon>Propionibacteriales</taxon>
        <taxon>Nocardioidaceae</taxon>
        <taxon>Nocardioides</taxon>
    </lineage>
</organism>